<dbReference type="RefSeq" id="WP_330928331.1">
    <property type="nucleotide sequence ID" value="NZ_CP119075.1"/>
</dbReference>
<proteinExistence type="predicted"/>
<keyword evidence="2" id="KW-0472">Membrane</keyword>
<evidence type="ECO:0000256" key="2">
    <source>
        <dbReference type="SAM" id="Phobius"/>
    </source>
</evidence>
<dbReference type="AlphaFoldDB" id="A0AAF0A1G0"/>
<accession>A0AAF0A1G0</accession>
<organism evidence="3 4">
    <name type="scientific">Synoicihabitans lomoniglobus</name>
    <dbReference type="NCBI Taxonomy" id="2909285"/>
    <lineage>
        <taxon>Bacteria</taxon>
        <taxon>Pseudomonadati</taxon>
        <taxon>Verrucomicrobiota</taxon>
        <taxon>Opitutia</taxon>
        <taxon>Opitutales</taxon>
        <taxon>Opitutaceae</taxon>
        <taxon>Synoicihabitans</taxon>
    </lineage>
</organism>
<dbReference type="EMBL" id="CP119075">
    <property type="protein sequence ID" value="WED64987.1"/>
    <property type="molecule type" value="Genomic_DNA"/>
</dbReference>
<evidence type="ECO:0000313" key="3">
    <source>
        <dbReference type="EMBL" id="WED64987.1"/>
    </source>
</evidence>
<feature type="transmembrane region" description="Helical" evidence="2">
    <location>
        <begin position="355"/>
        <end position="376"/>
    </location>
</feature>
<feature type="region of interest" description="Disordered" evidence="1">
    <location>
        <begin position="316"/>
        <end position="340"/>
    </location>
</feature>
<sequence length="386" mass="42319">MALASRSLLEFEIRTPHAHVTLKVPAQGVSARFEPELSPYKSKLSPPKGIVRTIVATGQEEFRATQLRPTPPAKTVCATAAVAQKKAWFTVATAPKTIASLQTTPDKVDSLWLVAVLSFRHLAMSRSKPFLVWLIGKTSSFVVSIDEHGAFATSRRESGSSDLIDAVKKGLGLHFRSSAEKILFREDFDWGDDADEIAHHYTAGLCRDFRTVPPETTLAVIGIGQRARGLERAFAAAIGVEPWSGPTESEMSQLGWEPLPHGAEPASAEYWALACLAGPRSTLFTHRLRYGGAPFAMTHEPATAGGLVTIAREPGLPAPATATQRGTTEPTRPRRRRSRYRPPRRNVFEWTKGGVLKWIAILIYIALVGFGGHYYMTRDSAPTQQR</sequence>
<name>A0AAF0A1G0_9BACT</name>
<gene>
    <name evidence="3" type="ORF">PXH66_21780</name>
</gene>
<dbReference type="KEGG" id="slom:PXH66_21780"/>
<evidence type="ECO:0000256" key="1">
    <source>
        <dbReference type="SAM" id="MobiDB-lite"/>
    </source>
</evidence>
<evidence type="ECO:0000313" key="4">
    <source>
        <dbReference type="Proteomes" id="UP001218638"/>
    </source>
</evidence>
<reference evidence="3" key="1">
    <citation type="submission" date="2023-03" db="EMBL/GenBank/DDBJ databases">
        <title>Lomoglobus Profundus gen. nov., sp. nov., a novel member of the phylum Verrucomicrobia, isolated from deep-marine sediment of South China Sea.</title>
        <authorList>
            <person name="Ahmad T."/>
            <person name="Ishaq S.E."/>
            <person name="Wang F."/>
        </authorList>
    </citation>
    <scope>NUCLEOTIDE SEQUENCE</scope>
    <source>
        <strain evidence="3">LMO-M01</strain>
    </source>
</reference>
<dbReference type="Proteomes" id="UP001218638">
    <property type="component" value="Chromosome"/>
</dbReference>
<protein>
    <submittedName>
        <fullName evidence="3">Uncharacterized protein</fullName>
    </submittedName>
</protein>
<keyword evidence="2" id="KW-0812">Transmembrane</keyword>
<keyword evidence="4" id="KW-1185">Reference proteome</keyword>
<keyword evidence="2" id="KW-1133">Transmembrane helix</keyword>